<protein>
    <recommendedName>
        <fullName evidence="1">LicD/FKTN/FKRP nucleotidyltransferase domain-containing protein</fullName>
    </recommendedName>
</protein>
<dbReference type="OrthoDB" id="161703at2759"/>
<organism evidence="2 3">
    <name type="scientific">Pythium oligandrum</name>
    <name type="common">Mycoparasitic fungus</name>
    <dbReference type="NCBI Taxonomy" id="41045"/>
    <lineage>
        <taxon>Eukaryota</taxon>
        <taxon>Sar</taxon>
        <taxon>Stramenopiles</taxon>
        <taxon>Oomycota</taxon>
        <taxon>Peronosporomycetes</taxon>
        <taxon>Pythiales</taxon>
        <taxon>Pythiaceae</taxon>
        <taxon>Pythium</taxon>
    </lineage>
</organism>
<evidence type="ECO:0000313" key="3">
    <source>
        <dbReference type="Proteomes" id="UP000794436"/>
    </source>
</evidence>
<dbReference type="Proteomes" id="UP000794436">
    <property type="component" value="Unassembled WGS sequence"/>
</dbReference>
<sequence length="270" mass="30172">MTSETLNVLTTETTATCNNNNNMKTLSGAIMALVGLLLSSSVATQAQTFRQKPVTRSCVKLGKDHVEPKYYREGACYAQEQIIDIIKDLVTVTTEAFEANDVTYFLDSGTLLGAFRDGKVIPHDVDADLGIDARGLTYLQQNLVVFPDEYELNIWNSYLDPNSTRDDKLPVRVVHKESGLYLDVFAFLDWTDEENGAQMVGPLPSWCMFNCDSCPVAPTGGKTLRVPKDWIYPLIACPFEGATKKCPAQTEKYLKYVFGADFRKPVKYTY</sequence>
<keyword evidence="3" id="KW-1185">Reference proteome</keyword>
<dbReference type="PANTHER" id="PTHR43404:SF1">
    <property type="entry name" value="MNN4P"/>
    <property type="match status" value="1"/>
</dbReference>
<proteinExistence type="predicted"/>
<gene>
    <name evidence="2" type="ORF">Poli38472_008835</name>
</gene>
<dbReference type="PANTHER" id="PTHR43404">
    <property type="entry name" value="LIPOPOLYSACCHARIDE CHOLINEPHOSPHOTRANSFERASE LICD"/>
    <property type="match status" value="1"/>
</dbReference>
<accession>A0A8K1C4X6</accession>
<dbReference type="EMBL" id="SPLM01000146">
    <property type="protein sequence ID" value="TMW56187.1"/>
    <property type="molecule type" value="Genomic_DNA"/>
</dbReference>
<comment type="caution">
    <text evidence="2">The sequence shown here is derived from an EMBL/GenBank/DDBJ whole genome shotgun (WGS) entry which is preliminary data.</text>
</comment>
<evidence type="ECO:0000313" key="2">
    <source>
        <dbReference type="EMBL" id="TMW56187.1"/>
    </source>
</evidence>
<dbReference type="InterPro" id="IPR007074">
    <property type="entry name" value="LicD/FKTN/FKRP_NTP_transf"/>
</dbReference>
<reference evidence="2" key="1">
    <citation type="submission" date="2019-03" db="EMBL/GenBank/DDBJ databases">
        <title>Long read genome sequence of the mycoparasitic Pythium oligandrum ATCC 38472 isolated from sugarbeet rhizosphere.</title>
        <authorList>
            <person name="Gaulin E."/>
        </authorList>
    </citation>
    <scope>NUCLEOTIDE SEQUENCE</scope>
    <source>
        <strain evidence="2">ATCC 38472_TT</strain>
    </source>
</reference>
<name>A0A8K1C4X6_PYTOL</name>
<dbReference type="AlphaFoldDB" id="A0A8K1C4X6"/>
<dbReference type="Pfam" id="PF04991">
    <property type="entry name" value="LicD"/>
    <property type="match status" value="1"/>
</dbReference>
<dbReference type="InterPro" id="IPR052942">
    <property type="entry name" value="LPS_cholinephosphotransferase"/>
</dbReference>
<evidence type="ECO:0000259" key="1">
    <source>
        <dbReference type="Pfam" id="PF04991"/>
    </source>
</evidence>
<dbReference type="GO" id="GO:0009100">
    <property type="term" value="P:glycoprotein metabolic process"/>
    <property type="evidence" value="ECO:0007669"/>
    <property type="project" value="UniProtKB-ARBA"/>
</dbReference>
<feature type="domain" description="LicD/FKTN/FKRP nucleotidyltransferase" evidence="1">
    <location>
        <begin position="98"/>
        <end position="189"/>
    </location>
</feature>